<feature type="region of interest" description="Disordered" evidence="1">
    <location>
        <begin position="437"/>
        <end position="540"/>
    </location>
</feature>
<organism evidence="2 3">
    <name type="scientific">Phaeomoniella chlamydospora</name>
    <name type="common">Phaeoacremonium chlamydosporum</name>
    <dbReference type="NCBI Taxonomy" id="158046"/>
    <lineage>
        <taxon>Eukaryota</taxon>
        <taxon>Fungi</taxon>
        <taxon>Dikarya</taxon>
        <taxon>Ascomycota</taxon>
        <taxon>Pezizomycotina</taxon>
        <taxon>Eurotiomycetes</taxon>
        <taxon>Chaetothyriomycetidae</taxon>
        <taxon>Phaeomoniellales</taxon>
        <taxon>Phaeomoniellaceae</taxon>
        <taxon>Phaeomoniella</taxon>
    </lineage>
</organism>
<dbReference type="EMBL" id="LCWF01000160">
    <property type="protein sequence ID" value="KKY16560.1"/>
    <property type="molecule type" value="Genomic_DNA"/>
</dbReference>
<feature type="compositionally biased region" description="Polar residues" evidence="1">
    <location>
        <begin position="452"/>
        <end position="466"/>
    </location>
</feature>
<feature type="compositionally biased region" description="Polar residues" evidence="1">
    <location>
        <begin position="517"/>
        <end position="529"/>
    </location>
</feature>
<proteinExistence type="predicted"/>
<reference evidence="2 3" key="2">
    <citation type="submission" date="2015-05" db="EMBL/GenBank/DDBJ databases">
        <authorList>
            <person name="Morales-Cruz A."/>
            <person name="Amrine K.C."/>
            <person name="Cantu D."/>
        </authorList>
    </citation>
    <scope>NUCLEOTIDE SEQUENCE [LARGE SCALE GENOMIC DNA]</scope>
    <source>
        <strain evidence="2">UCRPC4</strain>
    </source>
</reference>
<gene>
    <name evidence="2" type="ORF">UCRPC4_g05897</name>
</gene>
<dbReference type="Proteomes" id="UP000053317">
    <property type="component" value="Unassembled WGS sequence"/>
</dbReference>
<evidence type="ECO:0000313" key="2">
    <source>
        <dbReference type="EMBL" id="KKY16560.1"/>
    </source>
</evidence>
<accession>A0A0G2GHV3</accession>
<keyword evidence="3" id="KW-1185">Reference proteome</keyword>
<comment type="caution">
    <text evidence="2">The sequence shown here is derived from an EMBL/GenBank/DDBJ whole genome shotgun (WGS) entry which is preliminary data.</text>
</comment>
<dbReference type="OrthoDB" id="4117406at2759"/>
<dbReference type="AlphaFoldDB" id="A0A0G2GHV3"/>
<evidence type="ECO:0000313" key="3">
    <source>
        <dbReference type="Proteomes" id="UP000053317"/>
    </source>
</evidence>
<evidence type="ECO:0000256" key="1">
    <source>
        <dbReference type="SAM" id="MobiDB-lite"/>
    </source>
</evidence>
<sequence length="605" mass="66591">MKKRHLVTVPMVGRNHNKYAGEADDPHFIPTSPLIERQTLAIWQDAELTRACTALVENVKVDERALINGMYMANRPVTRSKSKYDKHASFTFSGPKTWAAEAAAPRQETCAAGRYEVQGVNIYSEPREGSHRHSSRWTKAVAADPEQAALREIRSKLEARPKTSAAACIDYTGGDTSSSSNRTTFTTPFTSAGITPGSTNKRFSELVLDLAIDGPVPTSVVPRKDSLLTDLESYSHYSSWIAEDTHKRHQRDDTTLPIDDAYTRATRSAAHASSQPNAALLFPTISRRDSIKNGIKEYIRPGSSHQSIHSVAASNISSRSHLKSQFAAICQRFSRRGSSTSSNYRPGRDDGDEYLINASQIQFEILNKPLPPFPALDTYNESAMRPRHLADLAIRAKHATIDSEDAYRVIDERGDDQVLSAEEAARRREEMSRAVLEKMTTGSIGSGGVTSPANRSGMQTKRNSGNAAGEESQWNRRPDLSRTTTGKTGVGSDKSRPFSLGGVLHEKDNDTHGYYYRSSQNKDSFQQQHISRRLPDPTQPKLGEVRVISAAPPPLQQTGRSYGLGKEAKVKPYALDTNGGTTLKGPKSPFFKRVFGKGKTEKVGA</sequence>
<protein>
    <submittedName>
        <fullName evidence="2">Uncharacterized protein</fullName>
    </submittedName>
</protein>
<reference evidence="2 3" key="1">
    <citation type="submission" date="2015-05" db="EMBL/GenBank/DDBJ databases">
        <title>Distinctive expansion of gene families associated with plant cell wall degradation and secondary metabolism in the genomes of grapevine trunk pathogens.</title>
        <authorList>
            <person name="Lawrence D.P."/>
            <person name="Travadon R."/>
            <person name="Rolshausen P.E."/>
            <person name="Baumgartner K."/>
        </authorList>
    </citation>
    <scope>NUCLEOTIDE SEQUENCE [LARGE SCALE GENOMIC DNA]</scope>
    <source>
        <strain evidence="2">UCRPC4</strain>
    </source>
</reference>
<name>A0A0G2GHV3_PHACM</name>